<dbReference type="PROSITE" id="PS50112">
    <property type="entry name" value="PAS"/>
    <property type="match status" value="1"/>
</dbReference>
<evidence type="ECO:0000256" key="10">
    <source>
        <dbReference type="ARBA" id="ARBA00022737"/>
    </source>
</evidence>
<keyword evidence="4" id="KW-0600">Photoreceptor protein</keyword>
<evidence type="ECO:0000256" key="8">
    <source>
        <dbReference type="ARBA" id="ARBA00022643"/>
    </source>
</evidence>
<keyword evidence="10" id="KW-0677">Repeat</keyword>
<dbReference type="SUPFAM" id="SSF55785">
    <property type="entry name" value="PYP-like sensor domain (PAS domain)"/>
    <property type="match status" value="1"/>
</dbReference>
<dbReference type="SMART" id="SM00086">
    <property type="entry name" value="PAC"/>
    <property type="match status" value="1"/>
</dbReference>
<dbReference type="EMBL" id="CP080590">
    <property type="protein sequence ID" value="QYO76614.1"/>
    <property type="molecule type" value="Genomic_DNA"/>
</dbReference>
<keyword evidence="8" id="KW-0288">FMN</keyword>
<proteinExistence type="predicted"/>
<dbReference type="NCBIfam" id="TIGR00229">
    <property type="entry name" value="sensory_box"/>
    <property type="match status" value="1"/>
</dbReference>
<comment type="catalytic activity">
    <reaction evidence="1">
        <text>ATP + protein L-histidine = ADP + protein N-phospho-L-histidine.</text>
        <dbReference type="EC" id="2.7.13.3"/>
    </reaction>
</comment>
<evidence type="ECO:0000256" key="15">
    <source>
        <dbReference type="ARBA" id="ARBA00023026"/>
    </source>
</evidence>
<evidence type="ECO:0000256" key="12">
    <source>
        <dbReference type="ARBA" id="ARBA00022777"/>
    </source>
</evidence>
<evidence type="ECO:0000256" key="4">
    <source>
        <dbReference type="ARBA" id="ARBA00022543"/>
    </source>
</evidence>
<evidence type="ECO:0000256" key="7">
    <source>
        <dbReference type="ARBA" id="ARBA00022630"/>
    </source>
</evidence>
<name>A0ABX8WG29_9HYPH</name>
<evidence type="ECO:0000256" key="13">
    <source>
        <dbReference type="ARBA" id="ARBA00022840"/>
    </source>
</evidence>
<dbReference type="InterPro" id="IPR013655">
    <property type="entry name" value="PAS_fold_3"/>
</dbReference>
<evidence type="ECO:0000256" key="6">
    <source>
        <dbReference type="ARBA" id="ARBA00022606"/>
    </source>
</evidence>
<keyword evidence="15" id="KW-0843">Virulence</keyword>
<keyword evidence="7" id="KW-0285">Flavoprotein</keyword>
<keyword evidence="13" id="KW-0067">ATP-binding</keyword>
<dbReference type="Proteomes" id="UP000825799">
    <property type="component" value="Chromosome"/>
</dbReference>
<dbReference type="PANTHER" id="PTHR41523">
    <property type="entry name" value="TWO-COMPONENT SYSTEM SENSOR PROTEIN"/>
    <property type="match status" value="1"/>
</dbReference>
<dbReference type="InterPro" id="IPR011102">
    <property type="entry name" value="Sig_transdc_His_kinase_HWE"/>
</dbReference>
<sequence length="319" mass="35582">MHDDELAIAVAETTPAMLWMGDENGRCLFLNRALRKFWGVDPEDLGTFDWFATLHPDDVEMLQAPFAQAMQDHAAFTVEARYRRADGTFRIMHIQANPRFDETGRFLGMTGVNTDVTDQRSAEEQSRYLMGELNHRTKNLLTVVQAIARNTARSILPQSFLESFSARLGGLAASNDLLVAQDWSSVHLEDLVMGQLRTIGADEDVRVVVEGAPFLVCPQHDQVIGMALHELATNSLKHGALAHPEGRLRIVWTGSSNANWKLEWDESLPSALVPPERKGFGHVVMVDMVERALDCEVKLEFQPNGVLWSLNVRGPAVGR</sequence>
<evidence type="ECO:0000259" key="17">
    <source>
        <dbReference type="PROSITE" id="PS50112"/>
    </source>
</evidence>
<organism evidence="19 20">
    <name type="scientific">Devosia salina</name>
    <dbReference type="NCBI Taxonomy" id="2860336"/>
    <lineage>
        <taxon>Bacteria</taxon>
        <taxon>Pseudomonadati</taxon>
        <taxon>Pseudomonadota</taxon>
        <taxon>Alphaproteobacteria</taxon>
        <taxon>Hyphomicrobiales</taxon>
        <taxon>Devosiaceae</taxon>
        <taxon>Devosia</taxon>
    </lineage>
</organism>
<keyword evidence="14" id="KW-0157">Chromophore</keyword>
<keyword evidence="9" id="KW-0808">Transferase</keyword>
<keyword evidence="5" id="KW-0597">Phosphoprotein</keyword>
<dbReference type="CDD" id="cd00130">
    <property type="entry name" value="PAS"/>
    <property type="match status" value="1"/>
</dbReference>
<dbReference type="RefSeq" id="WP_220305083.1">
    <property type="nucleotide sequence ID" value="NZ_CP080590.1"/>
</dbReference>
<evidence type="ECO:0000259" key="18">
    <source>
        <dbReference type="PROSITE" id="PS50113"/>
    </source>
</evidence>
<protein>
    <recommendedName>
        <fullName evidence="3">Blue-light-activated histidine kinase</fullName>
        <ecNumber evidence="2">2.7.13.3</ecNumber>
    </recommendedName>
</protein>
<evidence type="ECO:0000256" key="16">
    <source>
        <dbReference type="ARBA" id="ARBA00023170"/>
    </source>
</evidence>
<dbReference type="InterPro" id="IPR001610">
    <property type="entry name" value="PAC"/>
</dbReference>
<evidence type="ECO:0000256" key="5">
    <source>
        <dbReference type="ARBA" id="ARBA00022553"/>
    </source>
</evidence>
<dbReference type="SMART" id="SM00091">
    <property type="entry name" value="PAS"/>
    <property type="match status" value="1"/>
</dbReference>
<evidence type="ECO:0000256" key="14">
    <source>
        <dbReference type="ARBA" id="ARBA00022991"/>
    </source>
</evidence>
<evidence type="ECO:0000256" key="3">
    <source>
        <dbReference type="ARBA" id="ARBA00021740"/>
    </source>
</evidence>
<accession>A0ABX8WG29</accession>
<dbReference type="InterPro" id="IPR000014">
    <property type="entry name" value="PAS"/>
</dbReference>
<dbReference type="Pfam" id="PF07536">
    <property type="entry name" value="HWE_HK"/>
    <property type="match status" value="1"/>
</dbReference>
<gene>
    <name evidence="19" type="ORF">K1X15_18850</name>
</gene>
<feature type="domain" description="PAC" evidence="18">
    <location>
        <begin position="76"/>
        <end position="128"/>
    </location>
</feature>
<reference evidence="19 20" key="1">
    <citation type="submission" date="2021-08" db="EMBL/GenBank/DDBJ databases">
        <title>Devosia salina sp. nov., isolated from the South China Sea sediment.</title>
        <authorList>
            <person name="Zhou Z."/>
        </authorList>
    </citation>
    <scope>NUCLEOTIDE SEQUENCE [LARGE SCALE GENOMIC DNA]</scope>
    <source>
        <strain evidence="19 20">SCS-3</strain>
    </source>
</reference>
<evidence type="ECO:0000256" key="11">
    <source>
        <dbReference type="ARBA" id="ARBA00022741"/>
    </source>
</evidence>
<keyword evidence="12" id="KW-0418">Kinase</keyword>
<keyword evidence="6" id="KW-0716">Sensory transduction</keyword>
<dbReference type="SMART" id="SM00911">
    <property type="entry name" value="HWE_HK"/>
    <property type="match status" value="1"/>
</dbReference>
<dbReference type="PANTHER" id="PTHR41523:SF8">
    <property type="entry name" value="ETHYLENE RESPONSE SENSOR PROTEIN"/>
    <property type="match status" value="1"/>
</dbReference>
<keyword evidence="11" id="KW-0547">Nucleotide-binding</keyword>
<feature type="domain" description="PAS" evidence="17">
    <location>
        <begin position="3"/>
        <end position="73"/>
    </location>
</feature>
<keyword evidence="16" id="KW-0675">Receptor</keyword>
<evidence type="ECO:0000313" key="20">
    <source>
        <dbReference type="Proteomes" id="UP000825799"/>
    </source>
</evidence>
<evidence type="ECO:0000256" key="2">
    <source>
        <dbReference type="ARBA" id="ARBA00012438"/>
    </source>
</evidence>
<evidence type="ECO:0000256" key="9">
    <source>
        <dbReference type="ARBA" id="ARBA00022679"/>
    </source>
</evidence>
<dbReference type="Pfam" id="PF08447">
    <property type="entry name" value="PAS_3"/>
    <property type="match status" value="1"/>
</dbReference>
<dbReference type="InterPro" id="IPR035965">
    <property type="entry name" value="PAS-like_dom_sf"/>
</dbReference>
<keyword evidence="20" id="KW-1185">Reference proteome</keyword>
<dbReference type="InterPro" id="IPR000700">
    <property type="entry name" value="PAS-assoc_C"/>
</dbReference>
<dbReference type="PROSITE" id="PS50113">
    <property type="entry name" value="PAC"/>
    <property type="match status" value="1"/>
</dbReference>
<evidence type="ECO:0000256" key="1">
    <source>
        <dbReference type="ARBA" id="ARBA00000085"/>
    </source>
</evidence>
<evidence type="ECO:0000313" key="19">
    <source>
        <dbReference type="EMBL" id="QYO76614.1"/>
    </source>
</evidence>
<dbReference type="EC" id="2.7.13.3" evidence="2"/>
<dbReference type="Gene3D" id="3.30.450.20">
    <property type="entry name" value="PAS domain"/>
    <property type="match status" value="1"/>
</dbReference>